<dbReference type="InterPro" id="IPR001752">
    <property type="entry name" value="Kinesin_motor_dom"/>
</dbReference>
<sequence>MSKSKSSESVKVVVRCRPMNEKERAANFERVVSVDVKLGQVAVRNPRGASAHEHPKVFTFDSVYDWNSKQLDLYDETFRPLVDSVLLGFNGTIFAYGQTGTGKTYTMEGVRNDPERRGVIPNSFEHIFTHISRSQNQQYLVRASYLEIYQEEIRDLLSRDQSRRLELKERPDTGVYVKDLSSFVTKSVREIEHVMNVGNQNRSVGATNMNEHSSRSHAIFVITIECSELGPDGENHIRVGKLNLVDLAGSERQTKTGAQGERLKEATKINLSLSALGNVISALVDGKSTHIPYRDSKLTRLLQDSLGGNARTVMVANIGPASYNLEETLTTLRYSNRAKNIKNKPRINEDPKDALLREFQEEIARLKEQLEKRSGKKKKKRRRRKFGEAGEELDDDNNADYWREQQEKLEKERKAIMEDHSLVAEEKQRLLREKEKKMDDLHREKEALEMLASKVKAMESKLLVGGKNIVDHTNEQQRILEQKRHEIAEQKRREREMQQEMECRDEETLELKETYSSLQQEVDIKTKKLKKLFAKLQAVKAEIHDVQEDHIKERQELEQTQNELTRELKLKHLIIENFIPLEEKNKIVVRATFDEEDDTWKMRPITRIQDDQQMMSRPVSAVGYRRPLSQHARMAMMMRPDARYRAENILMLELDLPSRTTKEYEEPVIAPKVAAALEDALREEDEIQVDASGLYANMGSSPGLGPGAMAGGFSKKPKSGRPKTGKKASTPTAAHSPSGSGSPLYPQSRGLVPK</sequence>
<keyword evidence="5 9" id="KW-0067">ATP-binding</keyword>
<evidence type="ECO:0000256" key="6">
    <source>
        <dbReference type="ARBA" id="ARBA00023054"/>
    </source>
</evidence>
<dbReference type="CDD" id="cd01371">
    <property type="entry name" value="KISc_KIF3"/>
    <property type="match status" value="1"/>
</dbReference>
<evidence type="ECO:0000256" key="10">
    <source>
        <dbReference type="RuleBase" id="RU000394"/>
    </source>
</evidence>
<dbReference type="SMART" id="SM00129">
    <property type="entry name" value="KISc"/>
    <property type="match status" value="1"/>
</dbReference>
<dbReference type="GO" id="GO:0060271">
    <property type="term" value="P:cilium assembly"/>
    <property type="evidence" value="ECO:0007669"/>
    <property type="project" value="UniProtKB-ARBA"/>
</dbReference>
<evidence type="ECO:0000256" key="2">
    <source>
        <dbReference type="ARBA" id="ARBA00022490"/>
    </source>
</evidence>
<accession>A0AAR2L2R9</accession>
<feature type="region of interest" description="Disordered" evidence="12">
    <location>
        <begin position="699"/>
        <end position="754"/>
    </location>
</feature>
<gene>
    <name evidence="14" type="primary">KIF3B</name>
</gene>
<dbReference type="Pfam" id="PF00225">
    <property type="entry name" value="Kinesin"/>
    <property type="match status" value="1"/>
</dbReference>
<dbReference type="SUPFAM" id="SSF52540">
    <property type="entry name" value="P-loop containing nucleoside triphosphate hydrolases"/>
    <property type="match status" value="1"/>
</dbReference>
<evidence type="ECO:0000256" key="1">
    <source>
        <dbReference type="ARBA" id="ARBA00004245"/>
    </source>
</evidence>
<evidence type="ECO:0000313" key="14">
    <source>
        <dbReference type="Ensembl" id="ENSPNAP00000070903.1"/>
    </source>
</evidence>
<reference evidence="14" key="2">
    <citation type="submission" date="2025-08" db="UniProtKB">
        <authorList>
            <consortium name="Ensembl"/>
        </authorList>
    </citation>
    <scope>IDENTIFICATION</scope>
</reference>
<feature type="coiled-coil region" evidence="11">
    <location>
        <begin position="417"/>
        <end position="567"/>
    </location>
</feature>
<evidence type="ECO:0000256" key="12">
    <source>
        <dbReference type="SAM" id="MobiDB-lite"/>
    </source>
</evidence>
<dbReference type="PROSITE" id="PS50067">
    <property type="entry name" value="KINESIN_MOTOR_2"/>
    <property type="match status" value="1"/>
</dbReference>
<dbReference type="InterPro" id="IPR027417">
    <property type="entry name" value="P-loop_NTPase"/>
</dbReference>
<feature type="compositionally biased region" description="Basic residues" evidence="12">
    <location>
        <begin position="715"/>
        <end position="726"/>
    </location>
</feature>
<dbReference type="FunFam" id="3.40.850.10:FF:000017">
    <property type="entry name" value="Kinesin-like protein"/>
    <property type="match status" value="1"/>
</dbReference>
<keyword evidence="6 11" id="KW-0175">Coiled coil</keyword>
<evidence type="ECO:0000256" key="7">
    <source>
        <dbReference type="ARBA" id="ARBA00023175"/>
    </source>
</evidence>
<dbReference type="GO" id="GO:0000278">
    <property type="term" value="P:mitotic cell cycle"/>
    <property type="evidence" value="ECO:0007669"/>
    <property type="project" value="TreeGrafter"/>
</dbReference>
<dbReference type="Ensembl" id="ENSPNAT00000064120.1">
    <property type="protein sequence ID" value="ENSPNAP00000070903.1"/>
    <property type="gene ID" value="ENSPNAG00000009298.2"/>
</dbReference>
<feature type="compositionally biased region" description="Polar residues" evidence="12">
    <location>
        <begin position="727"/>
        <end position="741"/>
    </location>
</feature>
<dbReference type="GO" id="GO:0005874">
    <property type="term" value="C:microtubule"/>
    <property type="evidence" value="ECO:0007669"/>
    <property type="project" value="UniProtKB-KW"/>
</dbReference>
<dbReference type="GO" id="GO:0048731">
    <property type="term" value="P:system development"/>
    <property type="evidence" value="ECO:0007669"/>
    <property type="project" value="UniProtKB-ARBA"/>
</dbReference>
<dbReference type="GO" id="GO:0005737">
    <property type="term" value="C:cytoplasm"/>
    <property type="evidence" value="ECO:0007669"/>
    <property type="project" value="UniProtKB-ARBA"/>
</dbReference>
<feature type="domain" description="Kinesin motor" evidence="13">
    <location>
        <begin position="9"/>
        <end position="341"/>
    </location>
</feature>
<dbReference type="GO" id="GO:0005871">
    <property type="term" value="C:kinesin complex"/>
    <property type="evidence" value="ECO:0007669"/>
    <property type="project" value="UniProtKB-ARBA"/>
</dbReference>
<dbReference type="GeneTree" id="ENSGT00940000153739"/>
<dbReference type="InterPro" id="IPR036961">
    <property type="entry name" value="Kinesin_motor_dom_sf"/>
</dbReference>
<evidence type="ECO:0000256" key="8">
    <source>
        <dbReference type="ARBA" id="ARBA00023212"/>
    </source>
</evidence>
<dbReference type="InterPro" id="IPR019821">
    <property type="entry name" value="Kinesin_motor_CS"/>
</dbReference>
<evidence type="ECO:0000256" key="4">
    <source>
        <dbReference type="ARBA" id="ARBA00022741"/>
    </source>
</evidence>
<evidence type="ECO:0000256" key="11">
    <source>
        <dbReference type="SAM" id="Coils"/>
    </source>
</evidence>
<dbReference type="GO" id="GO:0005524">
    <property type="term" value="F:ATP binding"/>
    <property type="evidence" value="ECO:0007669"/>
    <property type="project" value="UniProtKB-UniRule"/>
</dbReference>
<dbReference type="Gene3D" id="3.40.850.10">
    <property type="entry name" value="Kinesin motor domain"/>
    <property type="match status" value="1"/>
</dbReference>
<feature type="region of interest" description="Disordered" evidence="12">
    <location>
        <begin position="372"/>
        <end position="399"/>
    </location>
</feature>
<evidence type="ECO:0000259" key="13">
    <source>
        <dbReference type="PROSITE" id="PS50067"/>
    </source>
</evidence>
<name>A0AAR2L2R9_PYGNA</name>
<evidence type="ECO:0000256" key="3">
    <source>
        <dbReference type="ARBA" id="ARBA00022701"/>
    </source>
</evidence>
<evidence type="ECO:0000256" key="9">
    <source>
        <dbReference type="PROSITE-ProRule" id="PRU00283"/>
    </source>
</evidence>
<dbReference type="GO" id="GO:0003777">
    <property type="term" value="F:microtubule motor activity"/>
    <property type="evidence" value="ECO:0007669"/>
    <property type="project" value="InterPro"/>
</dbReference>
<comment type="similarity">
    <text evidence="9 10">Belongs to the TRAFAC class myosin-kinesin ATPase superfamily. Kinesin family.</text>
</comment>
<keyword evidence="7 9" id="KW-0505">Motor protein</keyword>
<keyword evidence="15" id="KW-1185">Reference proteome</keyword>
<feature type="binding site" evidence="9">
    <location>
        <begin position="97"/>
        <end position="104"/>
    </location>
    <ligand>
        <name>ATP</name>
        <dbReference type="ChEBI" id="CHEBI:30616"/>
    </ligand>
</feature>
<reference evidence="14 15" key="1">
    <citation type="submission" date="2020-10" db="EMBL/GenBank/DDBJ databases">
        <title>Pygocentrus nattereri (red-bellied piranha) genome, fPygNat1, primary haplotype.</title>
        <authorList>
            <person name="Myers G."/>
            <person name="Meyer A."/>
            <person name="Karagic N."/>
            <person name="Pippel M."/>
            <person name="Winkler S."/>
            <person name="Tracey A."/>
            <person name="Wood J."/>
            <person name="Formenti G."/>
            <person name="Howe K."/>
            <person name="Fedrigo O."/>
            <person name="Jarvis E.D."/>
        </authorList>
    </citation>
    <scope>NUCLEOTIDE SEQUENCE [LARGE SCALE GENOMIC DNA]</scope>
</reference>
<dbReference type="GO" id="GO:0008017">
    <property type="term" value="F:microtubule binding"/>
    <property type="evidence" value="ECO:0007669"/>
    <property type="project" value="InterPro"/>
</dbReference>
<dbReference type="AlphaFoldDB" id="A0AAR2L2R9"/>
<dbReference type="PANTHER" id="PTHR47968">
    <property type="entry name" value="CENTROMERE PROTEIN E"/>
    <property type="match status" value="1"/>
</dbReference>
<proteinExistence type="inferred from homology"/>
<dbReference type="Proteomes" id="UP001501920">
    <property type="component" value="Chromosome 9"/>
</dbReference>
<evidence type="ECO:0000313" key="15">
    <source>
        <dbReference type="Proteomes" id="UP001501920"/>
    </source>
</evidence>
<dbReference type="PRINTS" id="PR00380">
    <property type="entry name" value="KINESINHEAVY"/>
</dbReference>
<feature type="compositionally biased region" description="Basic residues" evidence="12">
    <location>
        <begin position="374"/>
        <end position="385"/>
    </location>
</feature>
<reference evidence="14" key="3">
    <citation type="submission" date="2025-09" db="UniProtKB">
        <authorList>
            <consortium name="Ensembl"/>
        </authorList>
    </citation>
    <scope>IDENTIFICATION</scope>
</reference>
<comment type="subcellular location">
    <subcellularLocation>
        <location evidence="1">Cytoplasm</location>
        <location evidence="1">Cytoskeleton</location>
    </subcellularLocation>
</comment>
<dbReference type="PROSITE" id="PS00411">
    <property type="entry name" value="KINESIN_MOTOR_1"/>
    <property type="match status" value="1"/>
</dbReference>
<dbReference type="PANTHER" id="PTHR47968:SF76">
    <property type="entry name" value="KINESIN-LIKE PROTEIN"/>
    <property type="match status" value="1"/>
</dbReference>
<feature type="compositionally biased region" description="Acidic residues" evidence="12">
    <location>
        <begin position="389"/>
        <end position="398"/>
    </location>
</feature>
<dbReference type="GO" id="GO:0007018">
    <property type="term" value="P:microtubule-based movement"/>
    <property type="evidence" value="ECO:0007669"/>
    <property type="project" value="InterPro"/>
</dbReference>
<keyword evidence="3 10" id="KW-0493">Microtubule</keyword>
<keyword evidence="2" id="KW-0963">Cytoplasm</keyword>
<organism evidence="14 15">
    <name type="scientific">Pygocentrus nattereri</name>
    <name type="common">Red-bellied piranha</name>
    <dbReference type="NCBI Taxonomy" id="42514"/>
    <lineage>
        <taxon>Eukaryota</taxon>
        <taxon>Metazoa</taxon>
        <taxon>Chordata</taxon>
        <taxon>Craniata</taxon>
        <taxon>Vertebrata</taxon>
        <taxon>Euteleostomi</taxon>
        <taxon>Actinopterygii</taxon>
        <taxon>Neopterygii</taxon>
        <taxon>Teleostei</taxon>
        <taxon>Ostariophysi</taxon>
        <taxon>Characiformes</taxon>
        <taxon>Characoidei</taxon>
        <taxon>Pygocentrus</taxon>
    </lineage>
</organism>
<keyword evidence="8" id="KW-0206">Cytoskeleton</keyword>
<evidence type="ECO:0000256" key="5">
    <source>
        <dbReference type="ARBA" id="ARBA00022840"/>
    </source>
</evidence>
<dbReference type="InterPro" id="IPR027640">
    <property type="entry name" value="Kinesin-like_fam"/>
</dbReference>
<keyword evidence="4 9" id="KW-0547">Nucleotide-binding</keyword>
<protein>
    <recommendedName>
        <fullName evidence="10">Kinesin-like protein</fullName>
    </recommendedName>
</protein>